<keyword evidence="4" id="KW-0472">Membrane</keyword>
<dbReference type="Pfam" id="PF00028">
    <property type="entry name" value="Cadherin"/>
    <property type="match status" value="1"/>
</dbReference>
<dbReference type="SUPFAM" id="SSF49313">
    <property type="entry name" value="Cadherin-like"/>
    <property type="match status" value="1"/>
</dbReference>
<sequence length="165" mass="18384">MDASTGDLILEKVLPHGSFQNFTMVVSAKVGGKENFAMVHFHPKLSNKHAPTFVFDQYQFYLDNDWKTENPVGWVQAFDPDVKDYGRVGYSIVSGNENGLFTINSTTGELRLGNKDLPSNFTGALLAIRAHDFAPLHRSTTCTVRIYSVKEGAKSISNQQIQLTR</sequence>
<organism evidence="7 8">
    <name type="scientific">Ditylenchus dipsaci</name>
    <dbReference type="NCBI Taxonomy" id="166011"/>
    <lineage>
        <taxon>Eukaryota</taxon>
        <taxon>Metazoa</taxon>
        <taxon>Ecdysozoa</taxon>
        <taxon>Nematoda</taxon>
        <taxon>Chromadorea</taxon>
        <taxon>Rhabditida</taxon>
        <taxon>Tylenchina</taxon>
        <taxon>Tylenchomorpha</taxon>
        <taxon>Sphaerularioidea</taxon>
        <taxon>Anguinidae</taxon>
        <taxon>Anguininae</taxon>
        <taxon>Ditylenchus</taxon>
    </lineage>
</organism>
<dbReference type="CDD" id="cd11304">
    <property type="entry name" value="Cadherin_repeat"/>
    <property type="match status" value="1"/>
</dbReference>
<proteinExistence type="predicted"/>
<reference evidence="8" key="1">
    <citation type="submission" date="2022-11" db="UniProtKB">
        <authorList>
            <consortium name="WormBaseParasite"/>
        </authorList>
    </citation>
    <scope>IDENTIFICATION</scope>
</reference>
<dbReference type="GO" id="GO:0045296">
    <property type="term" value="F:cadherin binding"/>
    <property type="evidence" value="ECO:0007669"/>
    <property type="project" value="TreeGrafter"/>
</dbReference>
<dbReference type="InterPro" id="IPR039808">
    <property type="entry name" value="Cadherin"/>
</dbReference>
<dbReference type="PROSITE" id="PS50268">
    <property type="entry name" value="CADHERIN_2"/>
    <property type="match status" value="1"/>
</dbReference>
<keyword evidence="7" id="KW-1185">Reference proteome</keyword>
<evidence type="ECO:0000256" key="1">
    <source>
        <dbReference type="ARBA" id="ARBA00004370"/>
    </source>
</evidence>
<dbReference type="GO" id="GO:0008013">
    <property type="term" value="F:beta-catenin binding"/>
    <property type="evidence" value="ECO:0007669"/>
    <property type="project" value="TreeGrafter"/>
</dbReference>
<name>A0A915DB92_9BILA</name>
<dbReference type="WBParaSite" id="jg17411">
    <property type="protein sequence ID" value="jg17411"/>
    <property type="gene ID" value="jg17411"/>
</dbReference>
<dbReference type="GO" id="GO:0016477">
    <property type="term" value="P:cell migration"/>
    <property type="evidence" value="ECO:0007669"/>
    <property type="project" value="TreeGrafter"/>
</dbReference>
<evidence type="ECO:0000256" key="5">
    <source>
        <dbReference type="PROSITE-ProRule" id="PRU00043"/>
    </source>
</evidence>
<dbReference type="InterPro" id="IPR015919">
    <property type="entry name" value="Cadherin-like_sf"/>
</dbReference>
<keyword evidence="3 5" id="KW-0106">Calcium</keyword>
<accession>A0A915DB92</accession>
<dbReference type="AlphaFoldDB" id="A0A915DB92"/>
<evidence type="ECO:0000313" key="8">
    <source>
        <dbReference type="WBParaSite" id="jg17411"/>
    </source>
</evidence>
<keyword evidence="2" id="KW-0677">Repeat</keyword>
<dbReference type="GO" id="GO:0016342">
    <property type="term" value="C:catenin complex"/>
    <property type="evidence" value="ECO:0007669"/>
    <property type="project" value="TreeGrafter"/>
</dbReference>
<comment type="subcellular location">
    <subcellularLocation>
        <location evidence="1">Membrane</location>
    </subcellularLocation>
</comment>
<evidence type="ECO:0000313" key="7">
    <source>
        <dbReference type="Proteomes" id="UP000887574"/>
    </source>
</evidence>
<evidence type="ECO:0000256" key="3">
    <source>
        <dbReference type="ARBA" id="ARBA00022837"/>
    </source>
</evidence>
<dbReference type="GO" id="GO:0005509">
    <property type="term" value="F:calcium ion binding"/>
    <property type="evidence" value="ECO:0007669"/>
    <property type="project" value="UniProtKB-UniRule"/>
</dbReference>
<feature type="domain" description="Cadherin" evidence="6">
    <location>
        <begin position="75"/>
        <end position="156"/>
    </location>
</feature>
<evidence type="ECO:0000256" key="4">
    <source>
        <dbReference type="ARBA" id="ARBA00023136"/>
    </source>
</evidence>
<dbReference type="InterPro" id="IPR002126">
    <property type="entry name" value="Cadherin-like_dom"/>
</dbReference>
<dbReference type="Gene3D" id="2.60.40.60">
    <property type="entry name" value="Cadherins"/>
    <property type="match status" value="1"/>
</dbReference>
<evidence type="ECO:0000256" key="2">
    <source>
        <dbReference type="ARBA" id="ARBA00022737"/>
    </source>
</evidence>
<dbReference type="PANTHER" id="PTHR24027:SF442">
    <property type="entry name" value="PROTOCADHERIN-15 ISOFORM X1"/>
    <property type="match status" value="1"/>
</dbReference>
<dbReference type="GO" id="GO:0007156">
    <property type="term" value="P:homophilic cell adhesion via plasma membrane adhesion molecules"/>
    <property type="evidence" value="ECO:0007669"/>
    <property type="project" value="InterPro"/>
</dbReference>
<dbReference type="Proteomes" id="UP000887574">
    <property type="component" value="Unplaced"/>
</dbReference>
<dbReference type="PANTHER" id="PTHR24027">
    <property type="entry name" value="CADHERIN-23"/>
    <property type="match status" value="1"/>
</dbReference>
<protein>
    <submittedName>
        <fullName evidence="8">Cadherin domain-containing protein</fullName>
    </submittedName>
</protein>
<evidence type="ECO:0000259" key="6">
    <source>
        <dbReference type="PROSITE" id="PS50268"/>
    </source>
</evidence>